<reference evidence="3 4" key="1">
    <citation type="submission" date="2018-01" db="EMBL/GenBank/DDBJ databases">
        <authorList>
            <person name="Yu X.-D."/>
        </authorList>
    </citation>
    <scope>NUCLEOTIDE SEQUENCE [LARGE SCALE GENOMIC DNA]</scope>
    <source>
        <strain evidence="3 4">ZX-21</strain>
    </source>
</reference>
<protein>
    <submittedName>
        <fullName evidence="3">DUF2063 domain-containing protein</fullName>
    </submittedName>
</protein>
<dbReference type="Pfam" id="PF09836">
    <property type="entry name" value="DUF2063"/>
    <property type="match status" value="1"/>
</dbReference>
<evidence type="ECO:0000259" key="1">
    <source>
        <dbReference type="Pfam" id="PF09836"/>
    </source>
</evidence>
<dbReference type="AlphaFoldDB" id="A0A2S4HGN8"/>
<name>A0A2S4HGN8_9GAMM</name>
<dbReference type="OrthoDB" id="4146344at2"/>
<accession>A0A2S4HGN8</accession>
<evidence type="ECO:0000313" key="4">
    <source>
        <dbReference type="Proteomes" id="UP000237222"/>
    </source>
</evidence>
<sequence>MSSFQQVQRELTQFIRDPEHCAGPSGIESRRLDIYRDLFFNNIHGFLSNGFPVCRSLYCDADWDAMVRDFMIQYQCSSPYFLKIAEEFLAYLQQRNKLDNDPPFLIELAHYEWVELALDVAEEELAPQCDATDDVLSNQLSLSPLAWSLAYQFPVHLISSDNQPTQPGDDPTYIVVYRNRADSVEFLEINAVTARLLALFDGETPQTGLSVLSIIADELASNLESLLGFGRELVAQLVSLDILIIAES</sequence>
<dbReference type="EMBL" id="PQGG01000019">
    <property type="protein sequence ID" value="POP53109.1"/>
    <property type="molecule type" value="Genomic_DNA"/>
</dbReference>
<dbReference type="Gene3D" id="3.90.930.50">
    <property type="match status" value="1"/>
</dbReference>
<evidence type="ECO:0000313" key="3">
    <source>
        <dbReference type="EMBL" id="POP53109.1"/>
    </source>
</evidence>
<proteinExistence type="predicted"/>
<dbReference type="Gene3D" id="1.10.150.690">
    <property type="entry name" value="DUF2063"/>
    <property type="match status" value="1"/>
</dbReference>
<organism evidence="3 4">
    <name type="scientific">Zhongshania marina</name>
    <dbReference type="NCBI Taxonomy" id="2304603"/>
    <lineage>
        <taxon>Bacteria</taxon>
        <taxon>Pseudomonadati</taxon>
        <taxon>Pseudomonadota</taxon>
        <taxon>Gammaproteobacteria</taxon>
        <taxon>Cellvibrionales</taxon>
        <taxon>Spongiibacteraceae</taxon>
        <taxon>Zhongshania</taxon>
    </lineage>
</organism>
<feature type="domain" description="Putative DNA-binding" evidence="1">
    <location>
        <begin position="6"/>
        <end position="92"/>
    </location>
</feature>
<feature type="domain" description="NGO1945-like C-terminal" evidence="2">
    <location>
        <begin position="143"/>
        <end position="238"/>
    </location>
</feature>
<dbReference type="Pfam" id="PF22106">
    <property type="entry name" value="NGO1945_C"/>
    <property type="match status" value="1"/>
</dbReference>
<comment type="caution">
    <text evidence="3">The sequence shown here is derived from an EMBL/GenBank/DDBJ whole genome shotgun (WGS) entry which is preliminary data.</text>
</comment>
<dbReference type="Proteomes" id="UP000237222">
    <property type="component" value="Unassembled WGS sequence"/>
</dbReference>
<dbReference type="InterPro" id="IPR054098">
    <property type="entry name" value="NGO1945-like_C"/>
</dbReference>
<gene>
    <name evidence="3" type="ORF">C0068_08435</name>
</gene>
<dbReference type="RefSeq" id="WP_103684051.1">
    <property type="nucleotide sequence ID" value="NZ_PQGG01000019.1"/>
</dbReference>
<evidence type="ECO:0000259" key="2">
    <source>
        <dbReference type="Pfam" id="PF22106"/>
    </source>
</evidence>
<dbReference type="InterPro" id="IPR044922">
    <property type="entry name" value="DUF2063_N_sf"/>
</dbReference>
<dbReference type="InterPro" id="IPR018640">
    <property type="entry name" value="DUF2063"/>
</dbReference>